<sequence>MASAYQKIDAGQGDWLTPLNTMLKAYGDATNDSGWIQLPLKNTVDIGTVSYLAIRSIGPLVAIKTQFAVATAGNTSVGDIPTNLVNNESWRYQVGMCYPSTPIAFTLNAKFELSVNIPAANINQMFDLEGIITKESIDKYIKS</sequence>
<organism evidence="1 2">
    <name type="scientific">Lactiplantibacillus mudanjiangensis</name>
    <dbReference type="NCBI Taxonomy" id="1296538"/>
    <lineage>
        <taxon>Bacteria</taxon>
        <taxon>Bacillati</taxon>
        <taxon>Bacillota</taxon>
        <taxon>Bacilli</taxon>
        <taxon>Lactobacillales</taxon>
        <taxon>Lactobacillaceae</taxon>
        <taxon>Lactiplantibacillus</taxon>
    </lineage>
</organism>
<dbReference type="AlphaFoldDB" id="A0A660E683"/>
<dbReference type="Proteomes" id="UP000289996">
    <property type="component" value="Unassembled WGS sequence"/>
</dbReference>
<accession>A0A660E683</accession>
<protein>
    <submittedName>
        <fullName evidence="1">Uncharacterized protein</fullName>
    </submittedName>
</protein>
<dbReference type="EMBL" id="UYIG01000057">
    <property type="protein sequence ID" value="VDG27796.1"/>
    <property type="molecule type" value="Genomic_DNA"/>
</dbReference>
<gene>
    <name evidence="1" type="ORF">MUDAN_MDHGFNIF_02619</name>
</gene>
<reference evidence="1 2" key="1">
    <citation type="submission" date="2018-11" db="EMBL/GenBank/DDBJ databases">
        <authorList>
            <person name="Wuyts S."/>
        </authorList>
    </citation>
    <scope>NUCLEOTIDE SEQUENCE [LARGE SCALE GENOMIC DNA]</scope>
    <source>
        <strain evidence="1">Lactobacillus mudanjiangensis AMBF249</strain>
    </source>
</reference>
<dbReference type="RefSeq" id="WP_130851511.1">
    <property type="nucleotide sequence ID" value="NZ_UYIG01000057.1"/>
</dbReference>
<name>A0A660E683_9LACO</name>
<dbReference type="OrthoDB" id="9967778at2"/>
<evidence type="ECO:0000313" key="1">
    <source>
        <dbReference type="EMBL" id="VDG27796.1"/>
    </source>
</evidence>
<evidence type="ECO:0000313" key="2">
    <source>
        <dbReference type="Proteomes" id="UP000289996"/>
    </source>
</evidence>
<proteinExistence type="predicted"/>
<keyword evidence="2" id="KW-1185">Reference proteome</keyword>